<dbReference type="RefSeq" id="WP_162123123.1">
    <property type="nucleotide sequence ID" value="NZ_PDWK01000001.1"/>
</dbReference>
<organism evidence="4 5">
    <name type="scientific">Pseudoxanthomonas taiwanensis</name>
    <dbReference type="NCBI Taxonomy" id="176598"/>
    <lineage>
        <taxon>Bacteria</taxon>
        <taxon>Pseudomonadati</taxon>
        <taxon>Pseudomonadota</taxon>
        <taxon>Gammaproteobacteria</taxon>
        <taxon>Lysobacterales</taxon>
        <taxon>Lysobacteraceae</taxon>
        <taxon>Pseudoxanthomonas</taxon>
    </lineage>
</organism>
<dbReference type="InterPro" id="IPR004864">
    <property type="entry name" value="LEA_2"/>
</dbReference>
<reference evidence="4" key="1">
    <citation type="submission" date="2017-10" db="EMBL/GenBank/DDBJ databases">
        <title>Whole genome sequencing of members of genus Pseudoxanthomonas.</title>
        <authorList>
            <person name="Kumar S."/>
            <person name="Bansal K."/>
            <person name="Kaur A."/>
            <person name="Patil P."/>
            <person name="Sharma S."/>
            <person name="Patil P.B."/>
        </authorList>
    </citation>
    <scope>NUCLEOTIDE SEQUENCE</scope>
    <source>
        <strain evidence="4">DSM 22914</strain>
    </source>
</reference>
<dbReference type="EMBL" id="PDWK01000001">
    <property type="protein sequence ID" value="KAF1690997.1"/>
    <property type="molecule type" value="Genomic_DNA"/>
</dbReference>
<dbReference type="SUPFAM" id="SSF117070">
    <property type="entry name" value="LEA14-like"/>
    <property type="match status" value="1"/>
</dbReference>
<feature type="domain" description="Late embryogenesis abundant protein LEA-2 subgroup" evidence="3">
    <location>
        <begin position="52"/>
        <end position="131"/>
    </location>
</feature>
<keyword evidence="2" id="KW-0732">Signal</keyword>
<proteinExistence type="predicted"/>
<dbReference type="Proteomes" id="UP000717981">
    <property type="component" value="Unassembled WGS sequence"/>
</dbReference>
<evidence type="ECO:0000256" key="2">
    <source>
        <dbReference type="SAM" id="SignalP"/>
    </source>
</evidence>
<gene>
    <name evidence="4" type="ORF">CR938_00560</name>
</gene>
<feature type="region of interest" description="Disordered" evidence="1">
    <location>
        <begin position="132"/>
        <end position="161"/>
    </location>
</feature>
<accession>A0A921P6H9</accession>
<dbReference type="OrthoDB" id="5954188at2"/>
<dbReference type="AlphaFoldDB" id="A0A921P6H9"/>
<evidence type="ECO:0000313" key="5">
    <source>
        <dbReference type="Proteomes" id="UP000717981"/>
    </source>
</evidence>
<feature type="chain" id="PRO_5037047191" description="Late embryogenesis abundant protein LEA-2 subgroup domain-containing protein" evidence="2">
    <location>
        <begin position="21"/>
        <end position="161"/>
    </location>
</feature>
<comment type="caution">
    <text evidence="4">The sequence shown here is derived from an EMBL/GenBank/DDBJ whole genome shotgun (WGS) entry which is preliminary data.</text>
</comment>
<protein>
    <recommendedName>
        <fullName evidence="3">Late embryogenesis abundant protein LEA-2 subgroup domain-containing protein</fullName>
    </recommendedName>
</protein>
<sequence>MKRILHILATLALLAAAALGAGCAGGAKRVSPPAAMVQQLQVQADGSWTVDVRLHNYSSVSMRFDHVRLELSVDEHPAGTLEASPALSIGPTAADVVQVTLRPQPMARLAVADALASRRALSYRLEGTVRATPDEAGKAREFKGDGQSALNPAPGLEGVLR</sequence>
<evidence type="ECO:0000256" key="1">
    <source>
        <dbReference type="SAM" id="MobiDB-lite"/>
    </source>
</evidence>
<dbReference type="Pfam" id="PF03168">
    <property type="entry name" value="LEA_2"/>
    <property type="match status" value="1"/>
</dbReference>
<feature type="compositionally biased region" description="Basic and acidic residues" evidence="1">
    <location>
        <begin position="132"/>
        <end position="144"/>
    </location>
</feature>
<name>A0A921P6H9_9GAMM</name>
<evidence type="ECO:0000313" key="4">
    <source>
        <dbReference type="EMBL" id="KAF1690997.1"/>
    </source>
</evidence>
<keyword evidence="5" id="KW-1185">Reference proteome</keyword>
<dbReference type="Gene3D" id="2.60.40.1820">
    <property type="match status" value="1"/>
</dbReference>
<feature type="signal peptide" evidence="2">
    <location>
        <begin position="1"/>
        <end position="20"/>
    </location>
</feature>
<evidence type="ECO:0000259" key="3">
    <source>
        <dbReference type="Pfam" id="PF03168"/>
    </source>
</evidence>
<dbReference type="PROSITE" id="PS51257">
    <property type="entry name" value="PROKAR_LIPOPROTEIN"/>
    <property type="match status" value="1"/>
</dbReference>